<dbReference type="EMBL" id="GG663742">
    <property type="protein sequence ID" value="EEH55402.1"/>
    <property type="molecule type" value="Genomic_DNA"/>
</dbReference>
<dbReference type="PANTHER" id="PTHR23101:SF25">
    <property type="entry name" value="GTPASE-ACTIVATING PROTEIN AND VPS9 DOMAIN-CONTAINING PROTEIN 1"/>
    <property type="match status" value="1"/>
</dbReference>
<dbReference type="GeneID" id="9686070"/>
<dbReference type="InterPro" id="IPR041545">
    <property type="entry name" value="DUF5601"/>
</dbReference>
<accession>C1MX54</accession>
<reference evidence="3 4" key="1">
    <citation type="journal article" date="2009" name="Science">
        <title>Green evolution and dynamic adaptations revealed by genomes of the marine picoeukaryotes Micromonas.</title>
        <authorList>
            <person name="Worden A.Z."/>
            <person name="Lee J.H."/>
            <person name="Mock T."/>
            <person name="Rouze P."/>
            <person name="Simmons M.P."/>
            <person name="Aerts A.L."/>
            <person name="Allen A.E."/>
            <person name="Cuvelier M.L."/>
            <person name="Derelle E."/>
            <person name="Everett M.V."/>
            <person name="Foulon E."/>
            <person name="Grimwood J."/>
            <person name="Gundlach H."/>
            <person name="Henrissat B."/>
            <person name="Napoli C."/>
            <person name="McDonald S.M."/>
            <person name="Parker M.S."/>
            <person name="Rombauts S."/>
            <person name="Salamov A."/>
            <person name="Von Dassow P."/>
            <person name="Badger J.H."/>
            <person name="Coutinho P.M."/>
            <person name="Demir E."/>
            <person name="Dubchak I."/>
            <person name="Gentemann C."/>
            <person name="Eikrem W."/>
            <person name="Gready J.E."/>
            <person name="John U."/>
            <person name="Lanier W."/>
            <person name="Lindquist E.A."/>
            <person name="Lucas S."/>
            <person name="Mayer K.F."/>
            <person name="Moreau H."/>
            <person name="Not F."/>
            <person name="Otillar R."/>
            <person name="Panaud O."/>
            <person name="Pangilinan J."/>
            <person name="Paulsen I."/>
            <person name="Piegu B."/>
            <person name="Poliakov A."/>
            <person name="Robbens S."/>
            <person name="Schmutz J."/>
            <person name="Toulza E."/>
            <person name="Wyss T."/>
            <person name="Zelensky A."/>
            <person name="Zhou K."/>
            <person name="Armbrust E.V."/>
            <person name="Bhattacharya D."/>
            <person name="Goodenough U.W."/>
            <person name="Van de Peer Y."/>
            <person name="Grigoriev I.V."/>
        </authorList>
    </citation>
    <scope>NUCLEOTIDE SEQUENCE [LARGE SCALE GENOMIC DNA]</scope>
    <source>
        <strain evidence="3 4">CCMP1545</strain>
    </source>
</reference>
<dbReference type="KEGG" id="mpp:MICPUCDRAFT_34555"/>
<dbReference type="eggNOG" id="KOG2319">
    <property type="taxonomic scope" value="Eukaryota"/>
</dbReference>
<evidence type="ECO:0000256" key="1">
    <source>
        <dbReference type="SAM" id="MobiDB-lite"/>
    </source>
</evidence>
<name>C1MX54_MICPC</name>
<dbReference type="InterPro" id="IPR045046">
    <property type="entry name" value="Vps9-like"/>
</dbReference>
<dbReference type="PROSITE" id="PS51205">
    <property type="entry name" value="VPS9"/>
    <property type="match status" value="1"/>
</dbReference>
<evidence type="ECO:0000259" key="2">
    <source>
        <dbReference type="PROSITE" id="PS51205"/>
    </source>
</evidence>
<dbReference type="GO" id="GO:0031267">
    <property type="term" value="F:small GTPase binding"/>
    <property type="evidence" value="ECO:0007669"/>
    <property type="project" value="TreeGrafter"/>
</dbReference>
<evidence type="ECO:0000313" key="4">
    <source>
        <dbReference type="Proteomes" id="UP000001876"/>
    </source>
</evidence>
<dbReference type="Proteomes" id="UP000001876">
    <property type="component" value="Unassembled WGS sequence"/>
</dbReference>
<dbReference type="Pfam" id="PF02204">
    <property type="entry name" value="VPS9"/>
    <property type="match status" value="1"/>
</dbReference>
<dbReference type="InterPro" id="IPR003123">
    <property type="entry name" value="VPS9"/>
</dbReference>
<feature type="domain" description="VPS9" evidence="2">
    <location>
        <begin position="111"/>
        <end position="253"/>
    </location>
</feature>
<dbReference type="InterPro" id="IPR037191">
    <property type="entry name" value="VPS9_dom_sf"/>
</dbReference>
<dbReference type="SMART" id="SM00167">
    <property type="entry name" value="VPS9"/>
    <property type="match status" value="1"/>
</dbReference>
<dbReference type="GO" id="GO:0016192">
    <property type="term" value="P:vesicle-mediated transport"/>
    <property type="evidence" value="ECO:0007669"/>
    <property type="project" value="InterPro"/>
</dbReference>
<dbReference type="OMA" id="FREYPYL"/>
<dbReference type="SUPFAM" id="SSF109993">
    <property type="entry name" value="VPS9 domain"/>
    <property type="match status" value="1"/>
</dbReference>
<dbReference type="GO" id="GO:0005829">
    <property type="term" value="C:cytosol"/>
    <property type="evidence" value="ECO:0007669"/>
    <property type="project" value="TreeGrafter"/>
</dbReference>
<gene>
    <name evidence="3" type="ORF">MICPUCDRAFT_34555</name>
</gene>
<dbReference type="Gene3D" id="1.10.246.120">
    <property type="match status" value="1"/>
</dbReference>
<evidence type="ECO:0000313" key="3">
    <source>
        <dbReference type="EMBL" id="EEH55402.1"/>
    </source>
</evidence>
<dbReference type="RefSeq" id="XP_003060633.1">
    <property type="nucleotide sequence ID" value="XM_003060587.1"/>
</dbReference>
<organism evidence="4">
    <name type="scientific">Micromonas pusilla (strain CCMP1545)</name>
    <name type="common">Picoplanktonic green alga</name>
    <dbReference type="NCBI Taxonomy" id="564608"/>
    <lineage>
        <taxon>Eukaryota</taxon>
        <taxon>Viridiplantae</taxon>
        <taxon>Chlorophyta</taxon>
        <taxon>Mamiellophyceae</taxon>
        <taxon>Mamiellales</taxon>
        <taxon>Mamiellaceae</taxon>
        <taxon>Micromonas</taxon>
    </lineage>
</organism>
<feature type="compositionally biased region" description="Low complexity" evidence="1">
    <location>
        <begin position="295"/>
        <end position="310"/>
    </location>
</feature>
<feature type="compositionally biased region" description="Pro residues" evidence="1">
    <location>
        <begin position="311"/>
        <end position="320"/>
    </location>
</feature>
<dbReference type="Gene3D" id="1.20.1050.80">
    <property type="entry name" value="VPS9 domain"/>
    <property type="match status" value="1"/>
</dbReference>
<dbReference type="GO" id="GO:0030139">
    <property type="term" value="C:endocytic vesicle"/>
    <property type="evidence" value="ECO:0007669"/>
    <property type="project" value="TreeGrafter"/>
</dbReference>
<sequence length="502" mass="53184">MANGDAAFAASTAPLTFQSFLEKMRHPSASELVKSIKGFIASFDDAAVARDSDADGARVQEFLRETERAFRGHPAWRGASQEELDASGEGLEKYLMTKLYPKTFAVAPDDVAADDFLGARVAALASFVRPEHLDIPTRFHSDASWSLARNELCKMNNFKAPRDKLVCVLNTCRIVNNLLNATHGPTSPPGADDFLPALIYVVLRSNPAALESNARFISRFRLESRLASEAAYFFTNLQSATRFLSSCDASAFTGLEKEAFDARDDAKRQQELWSAMQKDRQRLERELAEARRDAAAASAAARENAKTSSAPRPPAVPTPTRPTRRPLRWKTVEDVEAEGAAAVASSDAAGTLRLPYKFLYARADDLQVGDVPGLLHAYKSLALQYEALSRGVGAVLSAASGDEGAHVLGGEEVTVVPETPAPIAPATATAAAAATGGDDAGGGDGDLRDIFASLASIGPSEGGASGGAREPSSGEDPFGRLDADVAALSAADPFANLPSQAK</sequence>
<feature type="region of interest" description="Disordered" evidence="1">
    <location>
        <begin position="456"/>
        <end position="484"/>
    </location>
</feature>
<feature type="region of interest" description="Disordered" evidence="1">
    <location>
        <begin position="294"/>
        <end position="326"/>
    </location>
</feature>
<keyword evidence="4" id="KW-1185">Reference proteome</keyword>
<dbReference type="GO" id="GO:0005085">
    <property type="term" value="F:guanyl-nucleotide exchange factor activity"/>
    <property type="evidence" value="ECO:0007669"/>
    <property type="project" value="InterPro"/>
</dbReference>
<proteinExistence type="predicted"/>
<dbReference type="AlphaFoldDB" id="C1MX54"/>
<protein>
    <submittedName>
        <fullName evidence="3">Predicted protein</fullName>
    </submittedName>
</protein>
<dbReference type="STRING" id="564608.C1MX54"/>
<dbReference type="Pfam" id="PF18151">
    <property type="entry name" value="DUF5601"/>
    <property type="match status" value="1"/>
</dbReference>
<dbReference type="PANTHER" id="PTHR23101">
    <property type="entry name" value="RAB GDP/GTP EXCHANGE FACTOR"/>
    <property type="match status" value="1"/>
</dbReference>
<dbReference type="OrthoDB" id="300289at2759"/>